<dbReference type="GO" id="GO:0036286">
    <property type="term" value="C:eisosome filament"/>
    <property type="evidence" value="ECO:0007669"/>
    <property type="project" value="TreeGrafter"/>
</dbReference>
<dbReference type="GO" id="GO:0005886">
    <property type="term" value="C:plasma membrane"/>
    <property type="evidence" value="ECO:0007669"/>
    <property type="project" value="TreeGrafter"/>
</dbReference>
<dbReference type="Pfam" id="PF13805">
    <property type="entry name" value="Pil1"/>
    <property type="match status" value="1"/>
</dbReference>
<feature type="compositionally biased region" description="Basic and acidic residues" evidence="1">
    <location>
        <begin position="497"/>
        <end position="521"/>
    </location>
</feature>
<dbReference type="STRING" id="670580.A0A1X6N193"/>
<feature type="compositionally biased region" description="Low complexity" evidence="1">
    <location>
        <begin position="791"/>
        <end position="802"/>
    </location>
</feature>
<proteinExistence type="predicted"/>
<sequence>MFRTAAKKIAHNSTIPVLGVNKDLRTLQELITAEKSVLNSLQRLSADLVKASEALKAWGIGEGDDLGDVLTASCTLFLHFAEALANYANHEIPVREHMKSIRTREERLDDLRRRRKSLHSDADSAEKKLGKMSPDNKNLQVQTDLLNKLRDEIHIMDADIMAEEASLGDYKRTSAKAWMGLKFGGLAECSEKGVIIGEFGKMLVAEIPLDTTEPGLPRSVYQGHSNTEALVADARRALTNVVFSHEPNPNRLPNLRYSPELPGIPFAHRHSQLSYGGDTSRRTSMSPSSISMPMPSTDETSRLSQILRSPTTQFPQPSLYPPPRQQSLSYEQLQSPTPPPGSEAAEFGVLPDPFSPSTGPQGGRFATFPVKAVGPRPPPPRSSQLYGTHGAGVDRPPSLDLDRPSDSFSSSVADALGQEFEFEKGGLKSSSSGAGPVDEKRGSTSSQRRSYSPPPPQYSAVFGPQEFESLNRKGNHNSQLAYMANPDEEEEGLQSTEGRDDRRVTFEELREPEAEESKAESDAAVSSRAEQDASEGAMQRSDASHSNVSAEATRAAPPQSTPPQPESVAARPSTGSEQPTYTIPEVSSRPREPSPPLDEEKALNAAAAREVSRELDALMFSVSPQPQPQPSAADAPPADRTPSPLQPPRVPFGARSVSPRPNIEISTSQPGSPRLGPQYVRARDRSLASPSSISSASNGDQGTIPPVTTSSRFSADRGPASPTAPSISIARGTPSPAPSGMSSSTPFRTPPELPGASFYSLSSAVTGSGTSFASSGGKISAAAFRRQQLRSPSTPTLDPLSSADTGPLVVKKRPLPQSPSAQASGWSAQNAGAIPRVPSAGRRISQSPTRHEGAGSEDEYDYVSAYANETENGSGRGDGGYAQGKFATNLEDGSGLR</sequence>
<feature type="compositionally biased region" description="Basic and acidic residues" evidence="1">
    <location>
        <begin position="112"/>
        <end position="129"/>
    </location>
</feature>
<dbReference type="GO" id="GO:0008289">
    <property type="term" value="F:lipid binding"/>
    <property type="evidence" value="ECO:0007669"/>
    <property type="project" value="TreeGrafter"/>
</dbReference>
<reference evidence="2 3" key="1">
    <citation type="submission" date="2017-04" db="EMBL/GenBank/DDBJ databases">
        <title>Genome Sequence of the Model Brown-Rot Fungus Postia placenta SB12.</title>
        <authorList>
            <consortium name="DOE Joint Genome Institute"/>
            <person name="Gaskell J."/>
            <person name="Kersten P."/>
            <person name="Larrondo L.F."/>
            <person name="Canessa P."/>
            <person name="Martinez D."/>
            <person name="Hibbett D."/>
            <person name="Schmoll M."/>
            <person name="Kubicek C.P."/>
            <person name="Martinez A.T."/>
            <person name="Yadav J."/>
            <person name="Master E."/>
            <person name="Magnuson J.K."/>
            <person name="James T."/>
            <person name="Yaver D."/>
            <person name="Berka R."/>
            <person name="Labutti K."/>
            <person name="Lipzen A."/>
            <person name="Aerts A."/>
            <person name="Barry K."/>
            <person name="Henrissat B."/>
            <person name="Blanchette R."/>
            <person name="Grigoriev I."/>
            <person name="Cullen D."/>
        </authorList>
    </citation>
    <scope>NUCLEOTIDE SEQUENCE [LARGE SCALE GENOMIC DNA]</scope>
    <source>
        <strain evidence="2 3">MAD-698-R-SB12</strain>
    </source>
</reference>
<keyword evidence="3" id="KW-1185">Reference proteome</keyword>
<dbReference type="PANTHER" id="PTHR31962">
    <property type="entry name" value="SPHINGOLIPID LONG CHAIN BASE-RESPONSIVE PROTEIN PIL1"/>
    <property type="match status" value="1"/>
</dbReference>
<dbReference type="GO" id="GO:0006897">
    <property type="term" value="P:endocytosis"/>
    <property type="evidence" value="ECO:0007669"/>
    <property type="project" value="TreeGrafter"/>
</dbReference>
<feature type="compositionally biased region" description="Polar residues" evidence="1">
    <location>
        <begin position="302"/>
        <end position="316"/>
    </location>
</feature>
<dbReference type="Proteomes" id="UP000194127">
    <property type="component" value="Unassembled WGS sequence"/>
</dbReference>
<dbReference type="GO" id="GO:0070941">
    <property type="term" value="P:eisosome assembly"/>
    <property type="evidence" value="ECO:0007669"/>
    <property type="project" value="TreeGrafter"/>
</dbReference>
<feature type="compositionally biased region" description="Polar residues" evidence="1">
    <location>
        <begin position="325"/>
        <end position="335"/>
    </location>
</feature>
<evidence type="ECO:0008006" key="4">
    <source>
        <dbReference type="Google" id="ProtNLM"/>
    </source>
</evidence>
<feature type="compositionally biased region" description="Low complexity" evidence="1">
    <location>
        <begin position="630"/>
        <end position="643"/>
    </location>
</feature>
<name>A0A1X6N193_9APHY</name>
<dbReference type="Gene3D" id="1.20.1270.60">
    <property type="entry name" value="Arfaptin homology (AH) domain/BAR domain"/>
    <property type="match status" value="1"/>
</dbReference>
<dbReference type="PANTHER" id="PTHR31962:SF6">
    <property type="entry name" value="EISOSOME COMPONENT PIL1-DOMAIN-CONTAINING PROTEIN"/>
    <property type="match status" value="1"/>
</dbReference>
<feature type="region of interest" description="Disordered" evidence="1">
    <location>
        <begin position="783"/>
        <end position="897"/>
    </location>
</feature>
<feature type="compositionally biased region" description="Low complexity" evidence="1">
    <location>
        <begin position="687"/>
        <end position="697"/>
    </location>
</feature>
<dbReference type="InterPro" id="IPR028245">
    <property type="entry name" value="PIL1/LSP1"/>
</dbReference>
<feature type="compositionally biased region" description="Polar residues" evidence="1">
    <location>
        <begin position="818"/>
        <end position="830"/>
    </location>
</feature>
<gene>
    <name evidence="2" type="ORF">POSPLADRAFT_1056824</name>
</gene>
<dbReference type="EMBL" id="KZ110597">
    <property type="protein sequence ID" value="OSX62242.1"/>
    <property type="molecule type" value="Genomic_DNA"/>
</dbReference>
<dbReference type="RefSeq" id="XP_024339036.1">
    <property type="nucleotide sequence ID" value="XM_024480842.1"/>
</dbReference>
<evidence type="ECO:0000313" key="3">
    <source>
        <dbReference type="Proteomes" id="UP000194127"/>
    </source>
</evidence>
<evidence type="ECO:0000313" key="2">
    <source>
        <dbReference type="EMBL" id="OSX62242.1"/>
    </source>
</evidence>
<dbReference type="InterPro" id="IPR027267">
    <property type="entry name" value="AH/BAR_dom_sf"/>
</dbReference>
<feature type="compositionally biased region" description="Polar residues" evidence="1">
    <location>
        <begin position="698"/>
        <end position="713"/>
    </location>
</feature>
<organism evidence="2 3">
    <name type="scientific">Postia placenta MAD-698-R-SB12</name>
    <dbReference type="NCBI Taxonomy" id="670580"/>
    <lineage>
        <taxon>Eukaryota</taxon>
        <taxon>Fungi</taxon>
        <taxon>Dikarya</taxon>
        <taxon>Basidiomycota</taxon>
        <taxon>Agaricomycotina</taxon>
        <taxon>Agaricomycetes</taxon>
        <taxon>Polyporales</taxon>
        <taxon>Adustoporiaceae</taxon>
        <taxon>Rhodonia</taxon>
    </lineage>
</organism>
<dbReference type="GeneID" id="36325792"/>
<protein>
    <recommendedName>
        <fullName evidence="4">Eisosome component PIL1-domain-containing protein</fullName>
    </recommendedName>
</protein>
<feature type="region of interest" description="Disordered" evidence="1">
    <location>
        <begin position="268"/>
        <end position="761"/>
    </location>
</feature>
<accession>A0A1X6N193</accession>
<evidence type="ECO:0000256" key="1">
    <source>
        <dbReference type="SAM" id="MobiDB-lite"/>
    </source>
</evidence>
<dbReference type="AlphaFoldDB" id="A0A1X6N193"/>
<feature type="compositionally biased region" description="Low complexity" evidence="1">
    <location>
        <begin position="282"/>
        <end position="297"/>
    </location>
</feature>
<feature type="compositionally biased region" description="Basic and acidic residues" evidence="1">
    <location>
        <begin position="588"/>
        <end position="602"/>
    </location>
</feature>
<feature type="region of interest" description="Disordered" evidence="1">
    <location>
        <begin position="112"/>
        <end position="136"/>
    </location>
</feature>
<dbReference type="OrthoDB" id="5599269at2759"/>